<sequence length="429" mass="49805">MAMEEIDFDSDSRISEGERIAGVPYVNADDPVKTILFFRDFAKLCNDNDLPSPHSSRSVIAEEQHGFRRVNYTIKSSCFSKKPSEDRMCYENTTCLSENRSNLNHTGHTGGDPDEMFDDDPYIPVFSVKYDIIGIFMAFIIVFVNTCVFILVAKKRSLRTPTNFFLSGLAASDLLNGLISLPLSITCNIFQEHGMCFATIYIWMFTSFLAVSHILAVTADRFIAIMFSLRYPQIVTKRRCYIALGLVWLSSLLVSLLQLWWLKPTNYDPQESLPEEQRQNEVAFSIACFVVYLGIPVLFMAFTYLMILREVRRHTRREFLNVPADLQEQRQWRQRDGKAASIFLVMFLTHVVCWLPFFLLRYQQVYDAFNLPTWAEYMFGYLRFASSFMNPCLYIFGKHDFRKAWENPCKNNQRDRAKSDLVMIMSSQV</sequence>
<keyword evidence="14" id="KW-1185">Reference proteome</keyword>
<feature type="transmembrane region" description="Helical" evidence="11">
    <location>
        <begin position="240"/>
        <end position="262"/>
    </location>
</feature>
<gene>
    <name evidence="13" type="ORF">OS493_030699</name>
</gene>
<dbReference type="PANTHER" id="PTHR24246">
    <property type="entry name" value="OLFACTORY RECEPTOR AND ADENOSINE RECEPTOR"/>
    <property type="match status" value="1"/>
</dbReference>
<dbReference type="PANTHER" id="PTHR24246:SF27">
    <property type="entry name" value="ADENOSINE RECEPTOR, ISOFORM A"/>
    <property type="match status" value="1"/>
</dbReference>
<evidence type="ECO:0000256" key="8">
    <source>
        <dbReference type="ARBA" id="ARBA00023180"/>
    </source>
</evidence>
<dbReference type="OrthoDB" id="6144223at2759"/>
<feature type="transmembrane region" description="Helical" evidence="11">
    <location>
        <begin position="132"/>
        <end position="152"/>
    </location>
</feature>
<feature type="transmembrane region" description="Helical" evidence="11">
    <location>
        <begin position="197"/>
        <end position="219"/>
    </location>
</feature>
<evidence type="ECO:0000256" key="7">
    <source>
        <dbReference type="ARBA" id="ARBA00023170"/>
    </source>
</evidence>
<dbReference type="PRINTS" id="PR00237">
    <property type="entry name" value="GPCRRHODOPSN"/>
</dbReference>
<feature type="transmembrane region" description="Helical" evidence="11">
    <location>
        <begin position="282"/>
        <end position="307"/>
    </location>
</feature>
<dbReference type="GO" id="GO:0004930">
    <property type="term" value="F:G protein-coupled receptor activity"/>
    <property type="evidence" value="ECO:0007669"/>
    <property type="project" value="UniProtKB-KW"/>
</dbReference>
<evidence type="ECO:0000256" key="10">
    <source>
        <dbReference type="RuleBase" id="RU000688"/>
    </source>
</evidence>
<keyword evidence="5 10" id="KW-0297">G-protein coupled receptor</keyword>
<feature type="transmembrane region" description="Helical" evidence="11">
    <location>
        <begin position="339"/>
        <end position="359"/>
    </location>
</feature>
<dbReference type="AlphaFoldDB" id="A0A9W9Z924"/>
<proteinExistence type="inferred from homology"/>
<dbReference type="PROSITE" id="PS50262">
    <property type="entry name" value="G_PROTEIN_RECEP_F1_2"/>
    <property type="match status" value="1"/>
</dbReference>
<keyword evidence="4 11" id="KW-1133">Transmembrane helix</keyword>
<dbReference type="InterPro" id="IPR000276">
    <property type="entry name" value="GPCR_Rhodpsn"/>
</dbReference>
<dbReference type="SUPFAM" id="SSF81321">
    <property type="entry name" value="Family A G protein-coupled receptor-like"/>
    <property type="match status" value="1"/>
</dbReference>
<evidence type="ECO:0000259" key="12">
    <source>
        <dbReference type="PROSITE" id="PS50262"/>
    </source>
</evidence>
<evidence type="ECO:0000256" key="3">
    <source>
        <dbReference type="ARBA" id="ARBA00022692"/>
    </source>
</evidence>
<dbReference type="InterPro" id="IPR017452">
    <property type="entry name" value="GPCR_Rhodpsn_7TM"/>
</dbReference>
<keyword evidence="2" id="KW-1003">Cell membrane</keyword>
<comment type="caution">
    <text evidence="13">The sequence shown here is derived from an EMBL/GenBank/DDBJ whole genome shotgun (WGS) entry which is preliminary data.</text>
</comment>
<evidence type="ECO:0000256" key="6">
    <source>
        <dbReference type="ARBA" id="ARBA00023136"/>
    </source>
</evidence>
<keyword evidence="3 10" id="KW-0812">Transmembrane</keyword>
<dbReference type="GO" id="GO:0005886">
    <property type="term" value="C:plasma membrane"/>
    <property type="evidence" value="ECO:0007669"/>
    <property type="project" value="UniProtKB-SubCell"/>
</dbReference>
<dbReference type="Proteomes" id="UP001163046">
    <property type="component" value="Unassembled WGS sequence"/>
</dbReference>
<dbReference type="Pfam" id="PF00001">
    <property type="entry name" value="7tm_1"/>
    <property type="match status" value="1"/>
</dbReference>
<organism evidence="13 14">
    <name type="scientific">Desmophyllum pertusum</name>
    <dbReference type="NCBI Taxonomy" id="174260"/>
    <lineage>
        <taxon>Eukaryota</taxon>
        <taxon>Metazoa</taxon>
        <taxon>Cnidaria</taxon>
        <taxon>Anthozoa</taxon>
        <taxon>Hexacorallia</taxon>
        <taxon>Scleractinia</taxon>
        <taxon>Caryophylliina</taxon>
        <taxon>Caryophylliidae</taxon>
        <taxon>Desmophyllum</taxon>
    </lineage>
</organism>
<evidence type="ECO:0000256" key="5">
    <source>
        <dbReference type="ARBA" id="ARBA00023040"/>
    </source>
</evidence>
<evidence type="ECO:0000256" key="11">
    <source>
        <dbReference type="SAM" id="Phobius"/>
    </source>
</evidence>
<keyword evidence="9 10" id="KW-0807">Transducer</keyword>
<comment type="similarity">
    <text evidence="10">Belongs to the G-protein coupled receptor 1 family.</text>
</comment>
<evidence type="ECO:0000256" key="4">
    <source>
        <dbReference type="ARBA" id="ARBA00022989"/>
    </source>
</evidence>
<accession>A0A9W9Z924</accession>
<evidence type="ECO:0000256" key="1">
    <source>
        <dbReference type="ARBA" id="ARBA00004651"/>
    </source>
</evidence>
<dbReference type="EMBL" id="MU826383">
    <property type="protein sequence ID" value="KAJ7377105.1"/>
    <property type="molecule type" value="Genomic_DNA"/>
</dbReference>
<dbReference type="CDD" id="cd00637">
    <property type="entry name" value="7tm_classA_rhodopsin-like"/>
    <property type="match status" value="1"/>
</dbReference>
<name>A0A9W9Z924_9CNID</name>
<feature type="transmembrane region" description="Helical" evidence="11">
    <location>
        <begin position="379"/>
        <end position="397"/>
    </location>
</feature>
<evidence type="ECO:0000313" key="14">
    <source>
        <dbReference type="Proteomes" id="UP001163046"/>
    </source>
</evidence>
<dbReference type="PROSITE" id="PS00237">
    <property type="entry name" value="G_PROTEIN_RECEP_F1_1"/>
    <property type="match status" value="1"/>
</dbReference>
<keyword evidence="8" id="KW-0325">Glycoprotein</keyword>
<feature type="transmembrane region" description="Helical" evidence="11">
    <location>
        <begin position="164"/>
        <end position="185"/>
    </location>
</feature>
<reference evidence="13" key="1">
    <citation type="submission" date="2023-01" db="EMBL/GenBank/DDBJ databases">
        <title>Genome assembly of the deep-sea coral Lophelia pertusa.</title>
        <authorList>
            <person name="Herrera S."/>
            <person name="Cordes E."/>
        </authorList>
    </citation>
    <scope>NUCLEOTIDE SEQUENCE</scope>
    <source>
        <strain evidence="13">USNM1676648</strain>
        <tissue evidence="13">Polyp</tissue>
    </source>
</reference>
<comment type="subcellular location">
    <subcellularLocation>
        <location evidence="1">Cell membrane</location>
        <topology evidence="1">Multi-pass membrane protein</topology>
    </subcellularLocation>
</comment>
<keyword evidence="7 10" id="KW-0675">Receptor</keyword>
<keyword evidence="6 11" id="KW-0472">Membrane</keyword>
<protein>
    <recommendedName>
        <fullName evidence="12">G-protein coupled receptors family 1 profile domain-containing protein</fullName>
    </recommendedName>
</protein>
<feature type="domain" description="G-protein coupled receptors family 1 profile" evidence="12">
    <location>
        <begin position="144"/>
        <end position="394"/>
    </location>
</feature>
<dbReference type="Gene3D" id="1.20.1070.10">
    <property type="entry name" value="Rhodopsin 7-helix transmembrane proteins"/>
    <property type="match status" value="1"/>
</dbReference>
<evidence type="ECO:0000313" key="13">
    <source>
        <dbReference type="EMBL" id="KAJ7377105.1"/>
    </source>
</evidence>
<evidence type="ECO:0000256" key="9">
    <source>
        <dbReference type="ARBA" id="ARBA00023224"/>
    </source>
</evidence>
<evidence type="ECO:0000256" key="2">
    <source>
        <dbReference type="ARBA" id="ARBA00022475"/>
    </source>
</evidence>